<gene>
    <name evidence="1" type="ORF">SAMN06295955_1106</name>
</gene>
<dbReference type="RefSeq" id="WP_089216504.1">
    <property type="nucleotide sequence ID" value="NZ_FZPA01000010.1"/>
</dbReference>
<dbReference type="OrthoDB" id="7450598at2"/>
<protein>
    <recommendedName>
        <fullName evidence="3">Flagellar protein FliT</fullName>
    </recommendedName>
</protein>
<dbReference type="Proteomes" id="UP000198339">
    <property type="component" value="Unassembled WGS sequence"/>
</dbReference>
<dbReference type="EMBL" id="FZPA01000010">
    <property type="protein sequence ID" value="SNT03503.1"/>
    <property type="molecule type" value="Genomic_DNA"/>
</dbReference>
<organism evidence="1 2">
    <name type="scientific">Sphingopyxis indica</name>
    <dbReference type="NCBI Taxonomy" id="436663"/>
    <lineage>
        <taxon>Bacteria</taxon>
        <taxon>Pseudomonadati</taxon>
        <taxon>Pseudomonadota</taxon>
        <taxon>Alphaproteobacteria</taxon>
        <taxon>Sphingomonadales</taxon>
        <taxon>Sphingomonadaceae</taxon>
        <taxon>Sphingopyxis</taxon>
    </lineage>
</organism>
<sequence>MIAEMDAMQTRLDALVDALDGQDPGAIVAASEALATAVILFQSADIPAGSEMRARLLVTQTLKQLEAAAIRVNILKDWTRQRIDRNHALRGTAPRGAALSY</sequence>
<evidence type="ECO:0000313" key="2">
    <source>
        <dbReference type="Proteomes" id="UP000198339"/>
    </source>
</evidence>
<keyword evidence="2" id="KW-1185">Reference proteome</keyword>
<proteinExistence type="predicted"/>
<evidence type="ECO:0008006" key="3">
    <source>
        <dbReference type="Google" id="ProtNLM"/>
    </source>
</evidence>
<dbReference type="AlphaFoldDB" id="A0A239JDZ3"/>
<evidence type="ECO:0000313" key="1">
    <source>
        <dbReference type="EMBL" id="SNT03503.1"/>
    </source>
</evidence>
<accession>A0A239JDZ3</accession>
<reference evidence="1 2" key="1">
    <citation type="submission" date="2017-06" db="EMBL/GenBank/DDBJ databases">
        <authorList>
            <person name="Kim H.J."/>
            <person name="Triplett B.A."/>
        </authorList>
    </citation>
    <scope>NUCLEOTIDE SEQUENCE [LARGE SCALE GENOMIC DNA]</scope>
    <source>
        <strain evidence="1 2">DS15</strain>
    </source>
</reference>
<name>A0A239JDZ3_9SPHN</name>